<proteinExistence type="predicted"/>
<evidence type="ECO:0000313" key="2">
    <source>
        <dbReference type="Proteomes" id="UP000770661"/>
    </source>
</evidence>
<protein>
    <submittedName>
        <fullName evidence="1">Uncharacterized protein</fullName>
    </submittedName>
</protein>
<evidence type="ECO:0000313" key="1">
    <source>
        <dbReference type="EMBL" id="KAG0713593.1"/>
    </source>
</evidence>
<accession>A0A8J4XSZ1</accession>
<organism evidence="1 2">
    <name type="scientific">Chionoecetes opilio</name>
    <name type="common">Atlantic snow crab</name>
    <name type="synonym">Cancer opilio</name>
    <dbReference type="NCBI Taxonomy" id="41210"/>
    <lineage>
        <taxon>Eukaryota</taxon>
        <taxon>Metazoa</taxon>
        <taxon>Ecdysozoa</taxon>
        <taxon>Arthropoda</taxon>
        <taxon>Crustacea</taxon>
        <taxon>Multicrustacea</taxon>
        <taxon>Malacostraca</taxon>
        <taxon>Eumalacostraca</taxon>
        <taxon>Eucarida</taxon>
        <taxon>Decapoda</taxon>
        <taxon>Pleocyemata</taxon>
        <taxon>Brachyura</taxon>
        <taxon>Eubrachyura</taxon>
        <taxon>Majoidea</taxon>
        <taxon>Majidae</taxon>
        <taxon>Chionoecetes</taxon>
    </lineage>
</organism>
<dbReference type="AlphaFoldDB" id="A0A8J4XSZ1"/>
<sequence length="125" mass="14324">MKQFVKALSTDGDCLKYSSWHFLGLSIETIKAGVLMVHKFDSSSKMKISTLWIQDSRRLCGWWGWCEMNLEMLSQLPTAEDWIADSGENIGFRRIGLRDLILKPGDPNILHEPVDRKKIIFPTSP</sequence>
<dbReference type="Proteomes" id="UP000770661">
    <property type="component" value="Unassembled WGS sequence"/>
</dbReference>
<dbReference type="OrthoDB" id="10613856at2759"/>
<gene>
    <name evidence="1" type="ORF">GWK47_015871</name>
</gene>
<dbReference type="EMBL" id="JACEEZ010021320">
    <property type="protein sequence ID" value="KAG0713593.1"/>
    <property type="molecule type" value="Genomic_DNA"/>
</dbReference>
<comment type="caution">
    <text evidence="1">The sequence shown here is derived from an EMBL/GenBank/DDBJ whole genome shotgun (WGS) entry which is preliminary data.</text>
</comment>
<name>A0A8J4XSZ1_CHIOP</name>
<keyword evidence="2" id="KW-1185">Reference proteome</keyword>
<reference evidence="1" key="1">
    <citation type="submission" date="2020-07" db="EMBL/GenBank/DDBJ databases">
        <title>The High-quality genome of the commercially important snow crab, Chionoecetes opilio.</title>
        <authorList>
            <person name="Jeong J.-H."/>
            <person name="Ryu S."/>
        </authorList>
    </citation>
    <scope>NUCLEOTIDE SEQUENCE</scope>
    <source>
        <strain evidence="1">MADBK_172401_WGS</strain>
        <tissue evidence="1">Digestive gland</tissue>
    </source>
</reference>